<evidence type="ECO:0008006" key="4">
    <source>
        <dbReference type="Google" id="ProtNLM"/>
    </source>
</evidence>
<keyword evidence="1" id="KW-1133">Transmembrane helix</keyword>
<dbReference type="EMBL" id="AP027272">
    <property type="protein sequence ID" value="BDX05788.1"/>
    <property type="molecule type" value="Genomic_DNA"/>
</dbReference>
<feature type="transmembrane region" description="Helical" evidence="1">
    <location>
        <begin position="49"/>
        <end position="69"/>
    </location>
</feature>
<accession>A0AA48HTY2</accession>
<dbReference type="RefSeq" id="WP_338291781.1">
    <property type="nucleotide sequence ID" value="NZ_AP027272.1"/>
</dbReference>
<evidence type="ECO:0000256" key="1">
    <source>
        <dbReference type="SAM" id="Phobius"/>
    </source>
</evidence>
<keyword evidence="1" id="KW-0472">Membrane</keyword>
<feature type="transmembrane region" description="Helical" evidence="1">
    <location>
        <begin position="76"/>
        <end position="97"/>
    </location>
</feature>
<evidence type="ECO:0000313" key="3">
    <source>
        <dbReference type="Proteomes" id="UP001333710"/>
    </source>
</evidence>
<dbReference type="Pfam" id="PF14248">
    <property type="entry name" value="DUF4345"/>
    <property type="match status" value="1"/>
</dbReference>
<name>A0AA48HTY2_9ALTE</name>
<keyword evidence="3" id="KW-1185">Reference proteome</keyword>
<keyword evidence="1" id="KW-0812">Transmembrane</keyword>
<dbReference type="InterPro" id="IPR025597">
    <property type="entry name" value="DUF4345"/>
</dbReference>
<dbReference type="Proteomes" id="UP001333710">
    <property type="component" value="Chromosome"/>
</dbReference>
<reference evidence="2" key="1">
    <citation type="submission" date="2023-01" db="EMBL/GenBank/DDBJ databases">
        <title>Complete genome sequence of Planctobacterium marinum strain Dej080120_11.</title>
        <authorList>
            <person name="Ueki S."/>
            <person name="Maruyama F."/>
        </authorList>
    </citation>
    <scope>NUCLEOTIDE SEQUENCE</scope>
    <source>
        <strain evidence="2">Dej080120_11</strain>
    </source>
</reference>
<gene>
    <name evidence="2" type="ORF">MACH26_13090</name>
</gene>
<feature type="transmembrane region" description="Helical" evidence="1">
    <location>
        <begin position="9"/>
        <end position="29"/>
    </location>
</feature>
<proteinExistence type="predicted"/>
<feature type="transmembrane region" description="Helical" evidence="1">
    <location>
        <begin position="103"/>
        <end position="124"/>
    </location>
</feature>
<sequence>MAINKRKTYLFFAGFVLLLVGFYIGLMPVDYLNQFFNNSQFSTEALSEMRGMGGTIFVFGFFILAGAFFKQIEYTSIIIAALIFASFSVFRLIGIIIDGIPAQSIFVALTIELLFAFSVIPFLLRKDSRAPSESH</sequence>
<protein>
    <recommendedName>
        <fullName evidence="4">DUF4345 domain-containing protein</fullName>
    </recommendedName>
</protein>
<organism evidence="2 3">
    <name type="scientific">Planctobacterium marinum</name>
    <dbReference type="NCBI Taxonomy" id="1631968"/>
    <lineage>
        <taxon>Bacteria</taxon>
        <taxon>Pseudomonadati</taxon>
        <taxon>Pseudomonadota</taxon>
        <taxon>Gammaproteobacteria</taxon>
        <taxon>Alteromonadales</taxon>
        <taxon>Alteromonadaceae</taxon>
        <taxon>Planctobacterium</taxon>
    </lineage>
</organism>
<dbReference type="KEGG" id="pmaw:MACH26_13090"/>
<dbReference type="AlphaFoldDB" id="A0AA48HTY2"/>
<evidence type="ECO:0000313" key="2">
    <source>
        <dbReference type="EMBL" id="BDX05788.1"/>
    </source>
</evidence>